<reference evidence="2 3" key="1">
    <citation type="journal article" date="2019" name="Nat. Ecol. Evol.">
        <title>Megaphylogeny resolves global patterns of mushroom evolution.</title>
        <authorList>
            <person name="Varga T."/>
            <person name="Krizsan K."/>
            <person name="Foldi C."/>
            <person name="Dima B."/>
            <person name="Sanchez-Garcia M."/>
            <person name="Sanchez-Ramirez S."/>
            <person name="Szollosi G.J."/>
            <person name="Szarkandi J.G."/>
            <person name="Papp V."/>
            <person name="Albert L."/>
            <person name="Andreopoulos W."/>
            <person name="Angelini C."/>
            <person name="Antonin V."/>
            <person name="Barry K.W."/>
            <person name="Bougher N.L."/>
            <person name="Buchanan P."/>
            <person name="Buyck B."/>
            <person name="Bense V."/>
            <person name="Catcheside P."/>
            <person name="Chovatia M."/>
            <person name="Cooper J."/>
            <person name="Damon W."/>
            <person name="Desjardin D."/>
            <person name="Finy P."/>
            <person name="Geml J."/>
            <person name="Haridas S."/>
            <person name="Hughes K."/>
            <person name="Justo A."/>
            <person name="Karasinski D."/>
            <person name="Kautmanova I."/>
            <person name="Kiss B."/>
            <person name="Kocsube S."/>
            <person name="Kotiranta H."/>
            <person name="LaButti K.M."/>
            <person name="Lechner B.E."/>
            <person name="Liimatainen K."/>
            <person name="Lipzen A."/>
            <person name="Lukacs Z."/>
            <person name="Mihaltcheva S."/>
            <person name="Morgado L.N."/>
            <person name="Niskanen T."/>
            <person name="Noordeloos M.E."/>
            <person name="Ohm R.A."/>
            <person name="Ortiz-Santana B."/>
            <person name="Ovrebo C."/>
            <person name="Racz N."/>
            <person name="Riley R."/>
            <person name="Savchenko A."/>
            <person name="Shiryaev A."/>
            <person name="Soop K."/>
            <person name="Spirin V."/>
            <person name="Szebenyi C."/>
            <person name="Tomsovsky M."/>
            <person name="Tulloss R.E."/>
            <person name="Uehling J."/>
            <person name="Grigoriev I.V."/>
            <person name="Vagvolgyi C."/>
            <person name="Papp T."/>
            <person name="Martin F.M."/>
            <person name="Miettinen O."/>
            <person name="Hibbett D.S."/>
            <person name="Nagy L.G."/>
        </authorList>
    </citation>
    <scope>NUCLEOTIDE SEQUENCE [LARGE SCALE GENOMIC DNA]</scope>
    <source>
        <strain evidence="2 3">CBS 962.96</strain>
    </source>
</reference>
<evidence type="ECO:0000256" key="1">
    <source>
        <dbReference type="SAM" id="MobiDB-lite"/>
    </source>
</evidence>
<protein>
    <submittedName>
        <fullName evidence="2">Uncharacterized protein</fullName>
    </submittedName>
</protein>
<evidence type="ECO:0000313" key="2">
    <source>
        <dbReference type="EMBL" id="THU90448.1"/>
    </source>
</evidence>
<dbReference type="AlphaFoldDB" id="A0A4S8LNU6"/>
<name>A0A4S8LNU6_DENBC</name>
<organism evidence="2 3">
    <name type="scientific">Dendrothele bispora (strain CBS 962.96)</name>
    <dbReference type="NCBI Taxonomy" id="1314807"/>
    <lineage>
        <taxon>Eukaryota</taxon>
        <taxon>Fungi</taxon>
        <taxon>Dikarya</taxon>
        <taxon>Basidiomycota</taxon>
        <taxon>Agaricomycotina</taxon>
        <taxon>Agaricomycetes</taxon>
        <taxon>Agaricomycetidae</taxon>
        <taxon>Agaricales</taxon>
        <taxon>Agaricales incertae sedis</taxon>
        <taxon>Dendrothele</taxon>
    </lineage>
</organism>
<feature type="region of interest" description="Disordered" evidence="1">
    <location>
        <begin position="1"/>
        <end position="140"/>
    </location>
</feature>
<feature type="compositionally biased region" description="Basic residues" evidence="1">
    <location>
        <begin position="1"/>
        <end position="13"/>
    </location>
</feature>
<dbReference type="Proteomes" id="UP000297245">
    <property type="component" value="Unassembled WGS sequence"/>
</dbReference>
<sequence>MPRKNNPRKRAVQTRKTSPKPELTQEVMSSQSAASPQPSSSGLRVHEAPSVASGPSRAFVRDEEEEEAAIARNLMDVDNIDAQPEPEESSMEKNPIKPERGSDHQEMDQEPIGSRPMTPEIPIQEPPASLSSDGQDDDNVGGIFNEAHNIDFISDEKWDNEIIQTGDGSGGVLTGFNDANCMLFHRFSFTAAAERIDVDAVAISTPSGSPNTPSKRTRLQHYRGANHMTFRGAKLEFIGGKLVQRTTTLTDASVNIPNAQGYEQRAKQNYDLGTHPGANSTLQPYAPFQPQMTQFTMTSTTSYHTLPPGNHVQYPLLPPPSADQNLFGYPNLGRAYQNPMPAGYAPQQNHYAYADRPIGVPRPQQHGEASSIYCPTGNLQPQAPPPPRVHWDQRNYQSRPVHCYQ</sequence>
<feature type="compositionally biased region" description="Basic and acidic residues" evidence="1">
    <location>
        <begin position="90"/>
        <end position="107"/>
    </location>
</feature>
<accession>A0A4S8LNU6</accession>
<evidence type="ECO:0000313" key="3">
    <source>
        <dbReference type="Proteomes" id="UP000297245"/>
    </source>
</evidence>
<dbReference type="EMBL" id="ML179335">
    <property type="protein sequence ID" value="THU90448.1"/>
    <property type="molecule type" value="Genomic_DNA"/>
</dbReference>
<feature type="region of interest" description="Disordered" evidence="1">
    <location>
        <begin position="379"/>
        <end position="405"/>
    </location>
</feature>
<keyword evidence="3" id="KW-1185">Reference proteome</keyword>
<proteinExistence type="predicted"/>
<feature type="compositionally biased region" description="Low complexity" evidence="1">
    <location>
        <begin position="29"/>
        <end position="41"/>
    </location>
</feature>
<gene>
    <name evidence="2" type="ORF">K435DRAFT_781241</name>
</gene>